<dbReference type="RefSeq" id="WP_233725247.1">
    <property type="nucleotide sequence ID" value="NZ_JAJVCN010000001.1"/>
</dbReference>
<dbReference type="PRINTS" id="PR00080">
    <property type="entry name" value="SDRFAMILY"/>
</dbReference>
<dbReference type="SUPFAM" id="SSF51735">
    <property type="entry name" value="NAD(P)-binding Rossmann-fold domains"/>
    <property type="match status" value="1"/>
</dbReference>
<dbReference type="PRINTS" id="PR00081">
    <property type="entry name" value="GDHRDH"/>
</dbReference>
<reference evidence="3 4" key="1">
    <citation type="submission" date="2021-12" db="EMBL/GenBank/DDBJ databases">
        <title>Genome sequence of Kibdelosporangium philippinense ATCC 49844.</title>
        <authorList>
            <person name="Fedorov E.A."/>
            <person name="Omeragic M."/>
            <person name="Shalygina K.F."/>
            <person name="Maclea K.S."/>
        </authorList>
    </citation>
    <scope>NUCLEOTIDE SEQUENCE [LARGE SCALE GENOMIC DNA]</scope>
    <source>
        <strain evidence="3 4">ATCC 49844</strain>
    </source>
</reference>
<evidence type="ECO:0000256" key="2">
    <source>
        <dbReference type="ARBA" id="ARBA00023002"/>
    </source>
</evidence>
<evidence type="ECO:0000313" key="3">
    <source>
        <dbReference type="EMBL" id="MCE7003675.1"/>
    </source>
</evidence>
<dbReference type="InterPro" id="IPR036291">
    <property type="entry name" value="NAD(P)-bd_dom_sf"/>
</dbReference>
<comment type="caution">
    <text evidence="3">The sequence shown here is derived from an EMBL/GenBank/DDBJ whole genome shotgun (WGS) entry which is preliminary data.</text>
</comment>
<dbReference type="Proteomes" id="UP001521150">
    <property type="component" value="Unassembled WGS sequence"/>
</dbReference>
<dbReference type="PANTHER" id="PTHR43477:SF1">
    <property type="entry name" value="DIHYDROANTICAPSIN 7-DEHYDROGENASE"/>
    <property type="match status" value="1"/>
</dbReference>
<organism evidence="3 4">
    <name type="scientific">Kibdelosporangium philippinense</name>
    <dbReference type="NCBI Taxonomy" id="211113"/>
    <lineage>
        <taxon>Bacteria</taxon>
        <taxon>Bacillati</taxon>
        <taxon>Actinomycetota</taxon>
        <taxon>Actinomycetes</taxon>
        <taxon>Pseudonocardiales</taxon>
        <taxon>Pseudonocardiaceae</taxon>
        <taxon>Kibdelosporangium</taxon>
    </lineage>
</organism>
<dbReference type="Pfam" id="PF13561">
    <property type="entry name" value="adh_short_C2"/>
    <property type="match status" value="1"/>
</dbReference>
<dbReference type="CDD" id="cd05233">
    <property type="entry name" value="SDR_c"/>
    <property type="match status" value="1"/>
</dbReference>
<comment type="similarity">
    <text evidence="1">Belongs to the short-chain dehydrogenases/reductases (SDR) family.</text>
</comment>
<dbReference type="PANTHER" id="PTHR43477">
    <property type="entry name" value="DIHYDROANTICAPSIN 7-DEHYDROGENASE"/>
    <property type="match status" value="1"/>
</dbReference>
<evidence type="ECO:0000313" key="4">
    <source>
        <dbReference type="Proteomes" id="UP001521150"/>
    </source>
</evidence>
<dbReference type="InterPro" id="IPR051122">
    <property type="entry name" value="SDR_DHRS6-like"/>
</dbReference>
<dbReference type="InterPro" id="IPR002347">
    <property type="entry name" value="SDR_fam"/>
</dbReference>
<dbReference type="EMBL" id="JAJVCN010000001">
    <property type="protein sequence ID" value="MCE7003675.1"/>
    <property type="molecule type" value="Genomic_DNA"/>
</dbReference>
<keyword evidence="4" id="KW-1185">Reference proteome</keyword>
<gene>
    <name evidence="3" type="ORF">LWC34_12680</name>
</gene>
<evidence type="ECO:0000256" key="1">
    <source>
        <dbReference type="ARBA" id="ARBA00006484"/>
    </source>
</evidence>
<accession>A0ABS8Z717</accession>
<protein>
    <submittedName>
        <fullName evidence="3">SDR family oxidoreductase</fullName>
    </submittedName>
</protein>
<sequence>MKVAVVTGAASGIGRAVAHRLSNDGYHVIAADLTAGSAGASLRPYLLDVTDAEAVDRLASSLSDCRVLVNNAAIWRFERLMDATDEVMATNLYGPLRLMRKLVPLMRDGGAVVNITLVVTTFPPRGLGLYPPSKAALETVTRMAAVEFGPLGVRCNAVAPGLIPTEGTMDFYGSPQDIAAKGSLLPLGTPDEVAAAVSFLASDDSRYVTGQVLAVDGGYLAAGAGFFAAAASGRPMVRP</sequence>
<keyword evidence="2" id="KW-0560">Oxidoreductase</keyword>
<name>A0ABS8Z717_9PSEU</name>
<dbReference type="Gene3D" id="3.40.50.720">
    <property type="entry name" value="NAD(P)-binding Rossmann-like Domain"/>
    <property type="match status" value="1"/>
</dbReference>
<proteinExistence type="inferred from homology"/>